<name>A0A0L6V6J2_9BASI</name>
<dbReference type="EMBL" id="LAVV01007303">
    <property type="protein sequence ID" value="KNZ56363.1"/>
    <property type="molecule type" value="Genomic_DNA"/>
</dbReference>
<organism evidence="2 3">
    <name type="scientific">Puccinia sorghi</name>
    <dbReference type="NCBI Taxonomy" id="27349"/>
    <lineage>
        <taxon>Eukaryota</taxon>
        <taxon>Fungi</taxon>
        <taxon>Dikarya</taxon>
        <taxon>Basidiomycota</taxon>
        <taxon>Pucciniomycotina</taxon>
        <taxon>Pucciniomycetes</taxon>
        <taxon>Pucciniales</taxon>
        <taxon>Pucciniaceae</taxon>
        <taxon>Puccinia</taxon>
    </lineage>
</organism>
<comment type="caution">
    <text evidence="2">The sequence shown here is derived from an EMBL/GenBank/DDBJ whole genome shotgun (WGS) entry which is preliminary data.</text>
</comment>
<keyword evidence="3" id="KW-1185">Reference proteome</keyword>
<keyword evidence="1" id="KW-1133">Transmembrane helix</keyword>
<feature type="transmembrane region" description="Helical" evidence="1">
    <location>
        <begin position="162"/>
        <end position="195"/>
    </location>
</feature>
<evidence type="ECO:0000313" key="2">
    <source>
        <dbReference type="EMBL" id="KNZ56363.1"/>
    </source>
</evidence>
<feature type="transmembrane region" description="Helical" evidence="1">
    <location>
        <begin position="345"/>
        <end position="368"/>
    </location>
</feature>
<sequence length="795" mass="90539">MYSLCMTTSFPIPKINTGEKTFFQLIFYFILFFNFFCYSFLNLTLRAATLINSMRLSCSTPDRRDLLDNGLNLSLPFILLRLSLSLSSHYPTPQSSLLYSTKTILITFSHLNSQLNPIKLLEDFTHSILLTEDLHSTSSNLLIKLGINLLGENLPRIQSCSFSFSIAFMLSLIFLTFITSVSPVFLFCFIFSFLLTSISLNSCVNACFFLIFFTLYFAHLYCLTPFVFLVCTPEHGGFLWCDSRSLWPTFELGVHCGAFISERIAAGLRQTKVNKGNYLQSRMYGQIGEAGLQALEEGQADKVIPESPEGGKNRSGNTAVRISECLSSLLKHPSFMFSCLAQLNLSFLFLFCPLWFFGSLVVFFSLTFSLEIKSLSQNTTKLKSPISSTTQGAPQSTLSLLLTHLLSLGGLRLEPGVQECGRMQVAGKGRCQILGESMVIGCTSYLIIYREKEKQKKIPFLVETAKRDERKCLLKECRRFSLLVIPDFHSKTQDYLKTTEEKSQLPANSFSFHSARKNFTIQIDLSLESGWKWLCNNRSFLRISACQLQEDEQVLFFAHIGCIKPYVLKKLTHAQLNYISVVRVFLWDSKMDPEISQFLVYFQVISTLKAHRPREFFVMSNFDQMFIFRIPVQVDATVVLTWNHADMDLCLHGRVSNGSDEKEFLPSKLVKIFQHSTSTLTYSLCLLNLPNLHHSTLLETIAMYQSKNNIPPSHNIMAQIKGRKVGTKTVWGFFFGKALKKRREPMMIFIIFRLYIESIQASKDATGLSHNTTIMLLRKPTNINWNFIDDGDSDK</sequence>
<keyword evidence="1" id="KW-0812">Transmembrane</keyword>
<reference evidence="2 3" key="1">
    <citation type="submission" date="2015-08" db="EMBL/GenBank/DDBJ databases">
        <title>Next Generation Sequencing and Analysis of the Genome of Puccinia sorghi L Schw, the Causal Agent of Maize Common Rust.</title>
        <authorList>
            <person name="Rochi L."/>
            <person name="Burguener G."/>
            <person name="Darino M."/>
            <person name="Turjanski A."/>
            <person name="Kreff E."/>
            <person name="Dieguez M.J."/>
            <person name="Sacco F."/>
        </authorList>
    </citation>
    <scope>NUCLEOTIDE SEQUENCE [LARGE SCALE GENOMIC DNA]</scope>
    <source>
        <strain evidence="2 3">RO10H11247</strain>
    </source>
</reference>
<evidence type="ECO:0000313" key="3">
    <source>
        <dbReference type="Proteomes" id="UP000037035"/>
    </source>
</evidence>
<evidence type="ECO:0000256" key="1">
    <source>
        <dbReference type="SAM" id="Phobius"/>
    </source>
</evidence>
<gene>
    <name evidence="2" type="ORF">VP01_241g1</name>
</gene>
<dbReference type="Proteomes" id="UP000037035">
    <property type="component" value="Unassembled WGS sequence"/>
</dbReference>
<protein>
    <submittedName>
        <fullName evidence="2">Uncharacterized protein</fullName>
    </submittedName>
</protein>
<feature type="transmembrane region" description="Helical" evidence="1">
    <location>
        <begin position="207"/>
        <end position="230"/>
    </location>
</feature>
<dbReference type="AlphaFoldDB" id="A0A0L6V6J2"/>
<keyword evidence="1" id="KW-0472">Membrane</keyword>
<feature type="transmembrane region" description="Helical" evidence="1">
    <location>
        <begin position="25"/>
        <end position="45"/>
    </location>
</feature>
<proteinExistence type="predicted"/>
<dbReference type="VEuPathDB" id="FungiDB:VP01_241g1"/>
<accession>A0A0L6V6J2</accession>